<dbReference type="PROSITE" id="PS50181">
    <property type="entry name" value="FBOX"/>
    <property type="match status" value="1"/>
</dbReference>
<dbReference type="InParanoid" id="A0A0R0FP47"/>
<evidence type="ECO:0000313" key="3">
    <source>
        <dbReference type="EnsemblPlants" id="KRH04905"/>
    </source>
</evidence>
<dbReference type="SUPFAM" id="SSF81383">
    <property type="entry name" value="F-box domain"/>
    <property type="match status" value="1"/>
</dbReference>
<dbReference type="PANTHER" id="PTHR31900:SF32">
    <property type="entry name" value="F-BOX_RNI_FBD-LIKE DOMAIN PROTEIN"/>
    <property type="match status" value="1"/>
</dbReference>
<dbReference type="Pfam" id="PF08387">
    <property type="entry name" value="FBD"/>
    <property type="match status" value="1"/>
</dbReference>
<organism evidence="2">
    <name type="scientific">Glycine max</name>
    <name type="common">Soybean</name>
    <name type="synonym">Glycine hispida</name>
    <dbReference type="NCBI Taxonomy" id="3847"/>
    <lineage>
        <taxon>Eukaryota</taxon>
        <taxon>Viridiplantae</taxon>
        <taxon>Streptophyta</taxon>
        <taxon>Embryophyta</taxon>
        <taxon>Tracheophyta</taxon>
        <taxon>Spermatophyta</taxon>
        <taxon>Magnoliopsida</taxon>
        <taxon>eudicotyledons</taxon>
        <taxon>Gunneridae</taxon>
        <taxon>Pentapetalae</taxon>
        <taxon>rosids</taxon>
        <taxon>fabids</taxon>
        <taxon>Fabales</taxon>
        <taxon>Fabaceae</taxon>
        <taxon>Papilionoideae</taxon>
        <taxon>50 kb inversion clade</taxon>
        <taxon>NPAAA clade</taxon>
        <taxon>indigoferoid/millettioid clade</taxon>
        <taxon>Phaseoleae</taxon>
        <taxon>Glycine</taxon>
        <taxon>Glycine subgen. Soja</taxon>
    </lineage>
</organism>
<dbReference type="PaxDb" id="3847-GLYMA17G27890.1"/>
<feature type="domain" description="F-box" evidence="1">
    <location>
        <begin position="29"/>
        <end position="82"/>
    </location>
</feature>
<dbReference type="InterPro" id="IPR053781">
    <property type="entry name" value="F-box_AtFBL13-like"/>
</dbReference>
<reference evidence="2 3" key="1">
    <citation type="journal article" date="2010" name="Nature">
        <title>Genome sequence of the palaeopolyploid soybean.</title>
        <authorList>
            <person name="Schmutz J."/>
            <person name="Cannon S.B."/>
            <person name="Schlueter J."/>
            <person name="Ma J."/>
            <person name="Mitros T."/>
            <person name="Nelson W."/>
            <person name="Hyten D.L."/>
            <person name="Song Q."/>
            <person name="Thelen J.J."/>
            <person name="Cheng J."/>
            <person name="Xu D."/>
            <person name="Hellsten U."/>
            <person name="May G.D."/>
            <person name="Yu Y."/>
            <person name="Sakurai T."/>
            <person name="Umezawa T."/>
            <person name="Bhattacharyya M.K."/>
            <person name="Sandhu D."/>
            <person name="Valliyodan B."/>
            <person name="Lindquist E."/>
            <person name="Peto M."/>
            <person name="Grant D."/>
            <person name="Shu S."/>
            <person name="Goodstein D."/>
            <person name="Barry K."/>
            <person name="Futrell-Griggs M."/>
            <person name="Abernathy B."/>
            <person name="Du J."/>
            <person name="Tian Z."/>
            <person name="Zhu L."/>
            <person name="Gill N."/>
            <person name="Joshi T."/>
            <person name="Libault M."/>
            <person name="Sethuraman A."/>
            <person name="Zhang X.-C."/>
            <person name="Shinozaki K."/>
            <person name="Nguyen H.T."/>
            <person name="Wing R.A."/>
            <person name="Cregan P."/>
            <person name="Specht J."/>
            <person name="Grimwood J."/>
            <person name="Rokhsar D."/>
            <person name="Stacey G."/>
            <person name="Shoemaker R.C."/>
            <person name="Jackson S.A."/>
        </authorList>
    </citation>
    <scope>NUCLEOTIDE SEQUENCE</scope>
    <source>
        <strain evidence="3">cv. Williams 82</strain>
        <tissue evidence="2">Callus</tissue>
    </source>
</reference>
<sequence length="423" mass="48193">MEGSSGSTANDSSTRKQNLLKRHKINEGEGTLSKLPEPLVSHILSFLPTKDAVRTSVLSKKWQFRWTFITKLDLDDTVFYKRKSGGKMYFVNFVYRALLLTKSSSLESFSLVIANKYDVFLLNTWICNILIRDIKNLCIVTQSEMSFSAHASHSLFNSRLLEELVLKTMHSFAIRVTESVVQFEHLKLLKLSGILFSLDFNSKHLTLSLPVLKVFETLNCTWLNAKRITLKVPLLESVIITQDTKPPSYVKPHCAFEFSASHLKEFSYCGCGYISHYFKLLDTSSAHNASLNITVNQCPINRDPETEVRAFLLLKQFSQVKYLKFEGCQGISNFDKELLNSAAVPECLTSTLQVVKFHKLHGCEHELCLAKFVMENGLVLERMSFFLASHCLGKSKIMEEFKAKLFSFKKGFSFAIVEFSYDD</sequence>
<evidence type="ECO:0000313" key="4">
    <source>
        <dbReference type="Proteomes" id="UP000008827"/>
    </source>
</evidence>
<dbReference type="SMART" id="SM00579">
    <property type="entry name" value="FBD"/>
    <property type="match status" value="1"/>
</dbReference>
<gene>
    <name evidence="2" type="ORF">GLYMA_17G194900</name>
</gene>
<dbReference type="InterPro" id="IPR001810">
    <property type="entry name" value="F-box_dom"/>
</dbReference>
<protein>
    <recommendedName>
        <fullName evidence="1">F-box domain-containing protein</fullName>
    </recommendedName>
</protein>
<dbReference type="Proteomes" id="UP000008827">
    <property type="component" value="Chromosome 17"/>
</dbReference>
<dbReference type="EnsemblPlants" id="KRH04905">
    <property type="protein sequence ID" value="KRH04905"/>
    <property type="gene ID" value="GLYMA_17G194900"/>
</dbReference>
<reference evidence="2" key="3">
    <citation type="submission" date="2018-07" db="EMBL/GenBank/DDBJ databases">
        <title>WGS assembly of Glycine max.</title>
        <authorList>
            <person name="Schmutz J."/>
            <person name="Cannon S."/>
            <person name="Schlueter J."/>
            <person name="Ma J."/>
            <person name="Mitros T."/>
            <person name="Nelson W."/>
            <person name="Hyten D."/>
            <person name="Song Q."/>
            <person name="Thelen J."/>
            <person name="Cheng J."/>
            <person name="Xu D."/>
            <person name="Hellsten U."/>
            <person name="May G."/>
            <person name="Yu Y."/>
            <person name="Sakurai T."/>
            <person name="Umezawa T."/>
            <person name="Bhattacharyya M."/>
            <person name="Sandhu D."/>
            <person name="Valliyodan B."/>
            <person name="Lindquist E."/>
            <person name="Peto M."/>
            <person name="Grant D."/>
            <person name="Shu S."/>
            <person name="Goodstein D."/>
            <person name="Barry K."/>
            <person name="Futrell-Griggs M."/>
            <person name="Abernathy B."/>
            <person name="Du J."/>
            <person name="Tian Z."/>
            <person name="Zhu L."/>
            <person name="Gill N."/>
            <person name="Joshi T."/>
            <person name="Libault M."/>
            <person name="Sethuraman A."/>
            <person name="Zhang X."/>
            <person name="Shinozaki K."/>
            <person name="Nguyen H."/>
            <person name="Wing R."/>
            <person name="Cregan P."/>
            <person name="Specht J."/>
            <person name="Grimwood J."/>
            <person name="Rokhsar D."/>
            <person name="Stacey G."/>
            <person name="Shoemaker R."/>
            <person name="Jackson S."/>
        </authorList>
    </citation>
    <scope>NUCLEOTIDE SEQUENCE</scope>
    <source>
        <tissue evidence="2">Callus</tissue>
    </source>
</reference>
<dbReference type="Pfam" id="PF00646">
    <property type="entry name" value="F-box"/>
    <property type="match status" value="1"/>
</dbReference>
<evidence type="ECO:0000259" key="1">
    <source>
        <dbReference type="PROSITE" id="PS50181"/>
    </source>
</evidence>
<dbReference type="EMBL" id="CM000850">
    <property type="protein sequence ID" value="KRH04905.1"/>
    <property type="molecule type" value="Genomic_DNA"/>
</dbReference>
<dbReference type="Gene3D" id="1.20.1280.50">
    <property type="match status" value="1"/>
</dbReference>
<name>A0A0R0FP47_SOYBN</name>
<dbReference type="PANTHER" id="PTHR31900">
    <property type="entry name" value="F-BOX/RNI SUPERFAMILY PROTEIN-RELATED"/>
    <property type="match status" value="1"/>
</dbReference>
<dbReference type="Gramene" id="KRH04905">
    <property type="protein sequence ID" value="KRH04905"/>
    <property type="gene ID" value="GLYMA_17G194900"/>
</dbReference>
<dbReference type="InterPro" id="IPR006566">
    <property type="entry name" value="FBD"/>
</dbReference>
<reference evidence="3" key="2">
    <citation type="submission" date="2018-02" db="UniProtKB">
        <authorList>
            <consortium name="EnsemblPlants"/>
        </authorList>
    </citation>
    <scope>IDENTIFICATION</scope>
    <source>
        <strain evidence="3">Williams 82</strain>
    </source>
</reference>
<keyword evidence="4" id="KW-1185">Reference proteome</keyword>
<evidence type="ECO:0000313" key="2">
    <source>
        <dbReference type="EMBL" id="KRH04905.1"/>
    </source>
</evidence>
<dbReference type="OMA" id="NTWICNI"/>
<dbReference type="AlphaFoldDB" id="A0A0R0FP47"/>
<accession>A0A0R0FP47</accession>
<dbReference type="CDD" id="cd22160">
    <property type="entry name" value="F-box_AtFBL13-like"/>
    <property type="match status" value="1"/>
</dbReference>
<dbReference type="InterPro" id="IPR050232">
    <property type="entry name" value="FBL13/AtMIF1-like"/>
</dbReference>
<dbReference type="InterPro" id="IPR036047">
    <property type="entry name" value="F-box-like_dom_sf"/>
</dbReference>
<proteinExistence type="predicted"/>